<dbReference type="InterPro" id="IPR050570">
    <property type="entry name" value="Cell_wall_metabolism_enzyme"/>
</dbReference>
<dbReference type="CDD" id="cd12797">
    <property type="entry name" value="M23_peptidase"/>
    <property type="match status" value="1"/>
</dbReference>
<feature type="coiled-coil region" evidence="1">
    <location>
        <begin position="167"/>
        <end position="204"/>
    </location>
</feature>
<evidence type="ECO:0000313" key="5">
    <source>
        <dbReference type="Proteomes" id="UP000033876"/>
    </source>
</evidence>
<dbReference type="SUPFAM" id="SSF51261">
    <property type="entry name" value="Duplicated hybrid motif"/>
    <property type="match status" value="1"/>
</dbReference>
<evidence type="ECO:0000256" key="1">
    <source>
        <dbReference type="SAM" id="Coils"/>
    </source>
</evidence>
<dbReference type="InterPro" id="IPR011055">
    <property type="entry name" value="Dup_hybrid_motif"/>
</dbReference>
<organism evidence="4 5">
    <name type="scientific">Candidatus Nomurabacteria bacterium GW2011_GWB1_37_5</name>
    <dbReference type="NCBI Taxonomy" id="1618742"/>
    <lineage>
        <taxon>Bacteria</taxon>
        <taxon>Candidatus Nomuraibacteriota</taxon>
    </lineage>
</organism>
<sequence length="434" mass="48418">MITKSKIIFFCFLVLVLSCFGVFMSYAQTADDLRNKIGDRNIEIQKLEEEINTFNKQIDALGKESNTLSRTIKELDLNKKKLSTDIKVTENKISLKNLQIQDLSTNIDSKEGRITVNRSALAQSIKKINEIGLDSTFEVILSQNRFTDVWNQVEELKAVDTEIQTKIGELREIKKGLENDRDIAEEAKNELLELKSQLDDQKKLIDQNISEKNTLLKQTKNQESNYKKLVDEKLRKKKEFEDELRDYESQLKFILDQKSLPGKGVLGWPTDNVYITQLFGRTVAAKRLYASGSHSGVDFRASEGTPVKAVADGVVLGTGNTDLTCPRGSFGKWVFIKHNNGLSTTYAHLSLIKATQGEVISRGQVIGYSGNTGHSTAPHLHLTVYASAGASVVERPSKACGGKIYTMPVGAINAYLDPLEYLPSYTASMVKPDL</sequence>
<proteinExistence type="predicted"/>
<evidence type="ECO:0000256" key="2">
    <source>
        <dbReference type="SAM" id="SignalP"/>
    </source>
</evidence>
<dbReference type="PANTHER" id="PTHR21666:SF270">
    <property type="entry name" value="MUREIN HYDROLASE ACTIVATOR ENVC"/>
    <property type="match status" value="1"/>
</dbReference>
<feature type="chain" id="PRO_5002533008" evidence="2">
    <location>
        <begin position="28"/>
        <end position="434"/>
    </location>
</feature>
<evidence type="ECO:0000313" key="4">
    <source>
        <dbReference type="EMBL" id="KKQ35221.1"/>
    </source>
</evidence>
<reference evidence="4 5" key="1">
    <citation type="journal article" date="2015" name="Nature">
        <title>rRNA introns, odd ribosomes, and small enigmatic genomes across a large radiation of phyla.</title>
        <authorList>
            <person name="Brown C.T."/>
            <person name="Hug L.A."/>
            <person name="Thomas B.C."/>
            <person name="Sharon I."/>
            <person name="Castelle C.J."/>
            <person name="Singh A."/>
            <person name="Wilkins M.J."/>
            <person name="Williams K.H."/>
            <person name="Banfield J.F."/>
        </authorList>
    </citation>
    <scope>NUCLEOTIDE SEQUENCE [LARGE SCALE GENOMIC DNA]</scope>
</reference>
<feature type="coiled-coil region" evidence="1">
    <location>
        <begin position="30"/>
        <end position="92"/>
    </location>
</feature>
<evidence type="ECO:0000259" key="3">
    <source>
        <dbReference type="Pfam" id="PF01551"/>
    </source>
</evidence>
<dbReference type="PANTHER" id="PTHR21666">
    <property type="entry name" value="PEPTIDASE-RELATED"/>
    <property type="match status" value="1"/>
</dbReference>
<dbReference type="PROSITE" id="PS51257">
    <property type="entry name" value="PROKAR_LIPOPROTEIN"/>
    <property type="match status" value="1"/>
</dbReference>
<keyword evidence="1" id="KW-0175">Coiled coil</keyword>
<dbReference type="Pfam" id="PF01551">
    <property type="entry name" value="Peptidase_M23"/>
    <property type="match status" value="1"/>
</dbReference>
<dbReference type="InterPro" id="IPR016047">
    <property type="entry name" value="M23ase_b-sheet_dom"/>
</dbReference>
<accession>A0A0G0K3M4</accession>
<dbReference type="Gene3D" id="6.10.250.3150">
    <property type="match status" value="1"/>
</dbReference>
<dbReference type="EMBL" id="LBTF01000021">
    <property type="protein sequence ID" value="KKQ35221.1"/>
    <property type="molecule type" value="Genomic_DNA"/>
</dbReference>
<comment type="caution">
    <text evidence="4">The sequence shown here is derived from an EMBL/GenBank/DDBJ whole genome shotgun (WGS) entry which is preliminary data.</text>
</comment>
<gene>
    <name evidence="4" type="ORF">US50_C0021G0010</name>
</gene>
<dbReference type="AlphaFoldDB" id="A0A0G0K3M4"/>
<dbReference type="Proteomes" id="UP000033876">
    <property type="component" value="Unassembled WGS sequence"/>
</dbReference>
<name>A0A0G0K3M4_9BACT</name>
<feature type="signal peptide" evidence="2">
    <location>
        <begin position="1"/>
        <end position="27"/>
    </location>
</feature>
<dbReference type="GO" id="GO:0004222">
    <property type="term" value="F:metalloendopeptidase activity"/>
    <property type="evidence" value="ECO:0007669"/>
    <property type="project" value="TreeGrafter"/>
</dbReference>
<protein>
    <submittedName>
        <fullName evidence="4">Peptidase, M23/M37 family</fullName>
    </submittedName>
</protein>
<feature type="domain" description="M23ase beta-sheet core" evidence="3">
    <location>
        <begin position="293"/>
        <end position="386"/>
    </location>
</feature>
<dbReference type="Gene3D" id="2.70.70.10">
    <property type="entry name" value="Glucose Permease (Domain IIA)"/>
    <property type="match status" value="1"/>
</dbReference>
<keyword evidence="2" id="KW-0732">Signal</keyword>
<feature type="coiled-coil region" evidence="1">
    <location>
        <begin position="230"/>
        <end position="257"/>
    </location>
</feature>